<dbReference type="PANTHER" id="PTHR46630">
    <property type="entry name" value="TETRATRICOPEPTIDE REPEAT PROTEIN 29"/>
    <property type="match status" value="1"/>
</dbReference>
<dbReference type="EMBL" id="JBHUMD010000026">
    <property type="protein sequence ID" value="MFD2602651.1"/>
    <property type="molecule type" value="Genomic_DNA"/>
</dbReference>
<gene>
    <name evidence="9" type="ORF">ACFSR3_11335</name>
</gene>
<keyword evidence="10" id="KW-1185">Reference proteome</keyword>
<dbReference type="Pfam" id="PF12833">
    <property type="entry name" value="HTH_18"/>
    <property type="match status" value="1"/>
</dbReference>
<dbReference type="InterPro" id="IPR011990">
    <property type="entry name" value="TPR-like_helical_dom_sf"/>
</dbReference>
<feature type="transmembrane region" description="Helical" evidence="6">
    <location>
        <begin position="371"/>
        <end position="392"/>
    </location>
</feature>
<organism evidence="9 10">
    <name type="scientific">Flavobacterium suzhouense</name>
    <dbReference type="NCBI Taxonomy" id="1529638"/>
    <lineage>
        <taxon>Bacteria</taxon>
        <taxon>Pseudomonadati</taxon>
        <taxon>Bacteroidota</taxon>
        <taxon>Flavobacteriia</taxon>
        <taxon>Flavobacteriales</taxon>
        <taxon>Flavobacteriaceae</taxon>
        <taxon>Flavobacterium</taxon>
    </lineage>
</organism>
<evidence type="ECO:0000256" key="4">
    <source>
        <dbReference type="ARBA" id="ARBA00022803"/>
    </source>
</evidence>
<protein>
    <submittedName>
        <fullName evidence="9">Helix-turn-helix domain-containing protein</fullName>
    </submittedName>
</protein>
<feature type="signal peptide" evidence="7">
    <location>
        <begin position="1"/>
        <end position="20"/>
    </location>
</feature>
<accession>A0ABW5NVC0</accession>
<evidence type="ECO:0000256" key="3">
    <source>
        <dbReference type="ARBA" id="ARBA00022737"/>
    </source>
</evidence>
<feature type="domain" description="HTH araC/xylS-type" evidence="8">
    <location>
        <begin position="435"/>
        <end position="543"/>
    </location>
</feature>
<comment type="similarity">
    <text evidence="5">Belongs to the Rap family.</text>
</comment>
<evidence type="ECO:0000256" key="2">
    <source>
        <dbReference type="ARBA" id="ARBA00022490"/>
    </source>
</evidence>
<dbReference type="InterPro" id="IPR018060">
    <property type="entry name" value="HTH_AraC"/>
</dbReference>
<evidence type="ECO:0000313" key="9">
    <source>
        <dbReference type="EMBL" id="MFD2602651.1"/>
    </source>
</evidence>
<keyword evidence="4" id="KW-0802">TPR repeat</keyword>
<dbReference type="RefSeq" id="WP_379821079.1">
    <property type="nucleotide sequence ID" value="NZ_JBHUMD010000026.1"/>
</dbReference>
<dbReference type="Gene3D" id="1.25.40.10">
    <property type="entry name" value="Tetratricopeptide repeat domain"/>
    <property type="match status" value="2"/>
</dbReference>
<evidence type="ECO:0000259" key="8">
    <source>
        <dbReference type="PROSITE" id="PS01124"/>
    </source>
</evidence>
<keyword evidence="3" id="KW-0677">Repeat</keyword>
<evidence type="ECO:0000256" key="6">
    <source>
        <dbReference type="SAM" id="Phobius"/>
    </source>
</evidence>
<dbReference type="Gene3D" id="1.10.10.60">
    <property type="entry name" value="Homeodomain-like"/>
    <property type="match status" value="2"/>
</dbReference>
<dbReference type="Proteomes" id="UP001597480">
    <property type="component" value="Unassembled WGS sequence"/>
</dbReference>
<dbReference type="PANTHER" id="PTHR46630:SF1">
    <property type="entry name" value="TETRATRICOPEPTIDE REPEAT PROTEIN 29"/>
    <property type="match status" value="1"/>
</dbReference>
<sequence length="551" mass="63840">MKMKITGFVISLLFSVLALAQQPSENLSYDAMLQQIDLYQGTQKAWPYLEDYLRKAKQENNAPEIVFAYREMLHECPEKLRLVYADSLIAAARQSGDNDLIGDAYLTRGIVYYQRNSHQMALDNYIRANSYLVATKDDYLKNKVKYSIAQIKYYLGYYHEAISLFNECIAYFKKEEPLPYLKSLHCLTVCYTFVGNLEKAKETCRLALAESARLRIKDLLPYLESAQGVIELEKSNYSAAVKHLTYALPQIQKDGDYANESIAHFNLGKAYWELGSLDSAALHFKKVDTIFLTKKFLRPDLRRSYEYLIKYYNQKEMPSQELVYVDRLLQADSVLGKEFRYLIKKVYKEYDTTELLSEKKQIQGQLKHSQGLGMALKATVIVLVLGFGLLFYRHKTLRKQYRRRFEELLKNEPLAATDTQYPTNDTLDINPVIVNHIVRQLEGFERRHGFLKKDITATKLAETFDTNSKYLSKVINVRRGKSFINYINDLRIDYLVARLKAEPQIRKYTNGALADEAGFSTAQHFVTAFKKKTGMPPGYFVEEYEKTEGKK</sequence>
<keyword evidence="6" id="KW-0812">Transmembrane</keyword>
<evidence type="ECO:0000313" key="10">
    <source>
        <dbReference type="Proteomes" id="UP001597480"/>
    </source>
</evidence>
<dbReference type="PROSITE" id="PS01124">
    <property type="entry name" value="HTH_ARAC_FAMILY_2"/>
    <property type="match status" value="1"/>
</dbReference>
<dbReference type="InterPro" id="IPR019734">
    <property type="entry name" value="TPR_rpt"/>
</dbReference>
<keyword evidence="6" id="KW-1133">Transmembrane helix</keyword>
<dbReference type="SUPFAM" id="SSF48452">
    <property type="entry name" value="TPR-like"/>
    <property type="match status" value="2"/>
</dbReference>
<keyword evidence="2" id="KW-0963">Cytoplasm</keyword>
<dbReference type="Pfam" id="PF13181">
    <property type="entry name" value="TPR_8"/>
    <property type="match status" value="1"/>
</dbReference>
<comment type="caution">
    <text evidence="9">The sequence shown here is derived from an EMBL/GenBank/DDBJ whole genome shotgun (WGS) entry which is preliminary data.</text>
</comment>
<evidence type="ECO:0000256" key="1">
    <source>
        <dbReference type="ARBA" id="ARBA00004496"/>
    </source>
</evidence>
<keyword evidence="7" id="KW-0732">Signal</keyword>
<dbReference type="InterPro" id="IPR051476">
    <property type="entry name" value="Bac_ResReg_Asp_Phosphatase"/>
</dbReference>
<name>A0ABW5NVC0_9FLAO</name>
<keyword evidence="6" id="KW-0472">Membrane</keyword>
<dbReference type="SMART" id="SM00342">
    <property type="entry name" value="HTH_ARAC"/>
    <property type="match status" value="1"/>
</dbReference>
<reference evidence="10" key="1">
    <citation type="journal article" date="2019" name="Int. J. Syst. Evol. Microbiol.">
        <title>The Global Catalogue of Microorganisms (GCM) 10K type strain sequencing project: providing services to taxonomists for standard genome sequencing and annotation.</title>
        <authorList>
            <consortium name="The Broad Institute Genomics Platform"/>
            <consortium name="The Broad Institute Genome Sequencing Center for Infectious Disease"/>
            <person name="Wu L."/>
            <person name="Ma J."/>
        </authorList>
    </citation>
    <scope>NUCLEOTIDE SEQUENCE [LARGE SCALE GENOMIC DNA]</scope>
    <source>
        <strain evidence="10">KCTC 42107</strain>
    </source>
</reference>
<feature type="chain" id="PRO_5047187850" evidence="7">
    <location>
        <begin position="21"/>
        <end position="551"/>
    </location>
</feature>
<proteinExistence type="inferred from homology"/>
<comment type="subcellular location">
    <subcellularLocation>
        <location evidence="1">Cytoplasm</location>
    </subcellularLocation>
</comment>
<dbReference type="SMART" id="SM00028">
    <property type="entry name" value="TPR"/>
    <property type="match status" value="5"/>
</dbReference>
<evidence type="ECO:0000256" key="7">
    <source>
        <dbReference type="SAM" id="SignalP"/>
    </source>
</evidence>
<evidence type="ECO:0000256" key="5">
    <source>
        <dbReference type="ARBA" id="ARBA00038253"/>
    </source>
</evidence>